<evidence type="ECO:0000313" key="1">
    <source>
        <dbReference type="EMBL" id="AOA59315.1"/>
    </source>
</evidence>
<sequence>MYAVVIPSIIPRVKKRRMLMMLNIITRQKMIDRKMISRKWHKGLQLNNCRARDYAPCNEGNVGIISRSWRFVRGG</sequence>
<dbReference type="EMBL" id="CP016895">
    <property type="protein sequence ID" value="AOA59315.1"/>
    <property type="molecule type" value="Genomic_DNA"/>
</dbReference>
<dbReference type="AlphaFoldDB" id="A0A1B2M293"/>
<proteinExistence type="predicted"/>
<organism evidence="1 2">
    <name type="scientific">Acinetobacter larvae</name>
    <dbReference type="NCBI Taxonomy" id="1789224"/>
    <lineage>
        <taxon>Bacteria</taxon>
        <taxon>Pseudomonadati</taxon>
        <taxon>Pseudomonadota</taxon>
        <taxon>Gammaproteobacteria</taxon>
        <taxon>Moraxellales</taxon>
        <taxon>Moraxellaceae</taxon>
        <taxon>Acinetobacter</taxon>
    </lineage>
</organism>
<name>A0A1B2M293_9GAMM</name>
<dbReference type="Proteomes" id="UP000093391">
    <property type="component" value="Chromosome"/>
</dbReference>
<evidence type="ECO:0000313" key="2">
    <source>
        <dbReference type="Proteomes" id="UP000093391"/>
    </source>
</evidence>
<keyword evidence="2" id="KW-1185">Reference proteome</keyword>
<protein>
    <submittedName>
        <fullName evidence="1">Uncharacterized protein</fullName>
    </submittedName>
</protein>
<dbReference type="KEGG" id="ala:BFG52_13755"/>
<gene>
    <name evidence="1" type="ORF">BFG52_13755</name>
</gene>
<accession>A0A1B2M293</accession>
<dbReference type="STRING" id="1789224.BFG52_13755"/>
<reference evidence="1 2" key="1">
    <citation type="submission" date="2016-08" db="EMBL/GenBank/DDBJ databases">
        <authorList>
            <person name="Seilhamer J.J."/>
        </authorList>
    </citation>
    <scope>NUCLEOTIDE SEQUENCE [LARGE SCALE GENOMIC DNA]</scope>
    <source>
        <strain evidence="1 2">BRTC-1</strain>
    </source>
</reference>